<proteinExistence type="predicted"/>
<sequence>MSRSARMIHAKQQILVLTTFAGKLPSKDMHNEAIA</sequence>
<dbReference type="AlphaFoldDB" id="A0A1H5P7S7"/>
<dbReference type="EMBL" id="FNUA01000002">
    <property type="protein sequence ID" value="SEF09956.1"/>
    <property type="molecule type" value="Genomic_DNA"/>
</dbReference>
<name>A0A1H5P7S7_9PSED</name>
<gene>
    <name evidence="1" type="ORF">SAMN04490198_5437</name>
</gene>
<protein>
    <submittedName>
        <fullName evidence="1">Uncharacterized protein</fullName>
    </submittedName>
</protein>
<accession>A0A1H5P7S7</accession>
<organism evidence="1 2">
    <name type="scientific">Pseudomonas palleroniana</name>
    <dbReference type="NCBI Taxonomy" id="191390"/>
    <lineage>
        <taxon>Bacteria</taxon>
        <taxon>Pseudomonadati</taxon>
        <taxon>Pseudomonadota</taxon>
        <taxon>Gammaproteobacteria</taxon>
        <taxon>Pseudomonadales</taxon>
        <taxon>Pseudomonadaceae</taxon>
        <taxon>Pseudomonas</taxon>
    </lineage>
</organism>
<evidence type="ECO:0000313" key="1">
    <source>
        <dbReference type="EMBL" id="SEF09956.1"/>
    </source>
</evidence>
<evidence type="ECO:0000313" key="2">
    <source>
        <dbReference type="Proteomes" id="UP000199129"/>
    </source>
</evidence>
<reference evidence="1 2" key="1">
    <citation type="submission" date="2016-10" db="EMBL/GenBank/DDBJ databases">
        <authorList>
            <person name="de Groot N.N."/>
        </authorList>
    </citation>
    <scope>NUCLEOTIDE SEQUENCE [LARGE SCALE GENOMIC DNA]</scope>
    <source>
        <strain evidence="1 2">BS3265</strain>
    </source>
</reference>
<dbReference type="Proteomes" id="UP000199129">
    <property type="component" value="Unassembled WGS sequence"/>
</dbReference>